<protein>
    <submittedName>
        <fullName evidence="4">LytR/AlgR family response regulator transcription factor</fullName>
    </submittedName>
</protein>
<evidence type="ECO:0000259" key="2">
    <source>
        <dbReference type="PROSITE" id="PS50110"/>
    </source>
</evidence>
<sequence>MKERNLNFLIVEDEYITQKSIEKNLNALGHHVLGRAMDYEKAVSILTNEKIDFAIIDINIRGDKSGIDLGAYIANHIKIPFIYLTAYADKKTISSAINTEPYGYIVKPFQQHDIVTSIEIALLNFKKENINTNEDFIIIKHSDKNIKLNLDAILFIESDKNYLNIFTKKGIYKYRNTLQEFSKILPSNFIQTHKSFFINTDKITTISKTTLEIDEYKIPISTSYKNSLKEFL</sequence>
<evidence type="ECO:0000256" key="1">
    <source>
        <dbReference type="PROSITE-ProRule" id="PRU00169"/>
    </source>
</evidence>
<dbReference type="PROSITE" id="PS50110">
    <property type="entry name" value="RESPONSE_REGULATORY"/>
    <property type="match status" value="1"/>
</dbReference>
<dbReference type="Gene3D" id="2.40.50.1020">
    <property type="entry name" value="LytTr DNA-binding domain"/>
    <property type="match status" value="1"/>
</dbReference>
<accession>A0ABW5YJN1</accession>
<comment type="caution">
    <text evidence="4">The sequence shown here is derived from an EMBL/GenBank/DDBJ whole genome shotgun (WGS) entry which is preliminary data.</text>
</comment>
<dbReference type="InterPro" id="IPR007492">
    <property type="entry name" value="LytTR_DNA-bd_dom"/>
</dbReference>
<reference evidence="5" key="1">
    <citation type="journal article" date="2019" name="Int. J. Syst. Evol. Microbiol.">
        <title>The Global Catalogue of Microorganisms (GCM) 10K type strain sequencing project: providing services to taxonomists for standard genome sequencing and annotation.</title>
        <authorList>
            <consortium name="The Broad Institute Genomics Platform"/>
            <consortium name="The Broad Institute Genome Sequencing Center for Infectious Disease"/>
            <person name="Wu L."/>
            <person name="Ma J."/>
        </authorList>
    </citation>
    <scope>NUCLEOTIDE SEQUENCE [LARGE SCALE GENOMIC DNA]</scope>
    <source>
        <strain evidence="5">KCTC 22671</strain>
    </source>
</reference>
<dbReference type="SUPFAM" id="SSF52172">
    <property type="entry name" value="CheY-like"/>
    <property type="match status" value="1"/>
</dbReference>
<dbReference type="PROSITE" id="PS50930">
    <property type="entry name" value="HTH_LYTTR"/>
    <property type="match status" value="1"/>
</dbReference>
<dbReference type="Proteomes" id="UP001597534">
    <property type="component" value="Unassembled WGS sequence"/>
</dbReference>
<evidence type="ECO:0000313" key="5">
    <source>
        <dbReference type="Proteomes" id="UP001597534"/>
    </source>
</evidence>
<dbReference type="InterPro" id="IPR001789">
    <property type="entry name" value="Sig_transdc_resp-reg_receiver"/>
</dbReference>
<gene>
    <name evidence="4" type="ORF">ACFS5J_03965</name>
</gene>
<evidence type="ECO:0000313" key="4">
    <source>
        <dbReference type="EMBL" id="MFD2891165.1"/>
    </source>
</evidence>
<dbReference type="Pfam" id="PF04397">
    <property type="entry name" value="LytTR"/>
    <property type="match status" value="1"/>
</dbReference>
<dbReference type="EMBL" id="JBHUPC010000012">
    <property type="protein sequence ID" value="MFD2891165.1"/>
    <property type="molecule type" value="Genomic_DNA"/>
</dbReference>
<proteinExistence type="predicted"/>
<feature type="domain" description="HTH LytTR-type" evidence="3">
    <location>
        <begin position="137"/>
        <end position="232"/>
    </location>
</feature>
<dbReference type="Gene3D" id="3.40.50.2300">
    <property type="match status" value="1"/>
</dbReference>
<dbReference type="PANTHER" id="PTHR37299">
    <property type="entry name" value="TRANSCRIPTIONAL REGULATOR-RELATED"/>
    <property type="match status" value="1"/>
</dbReference>
<name>A0ABW5YJN1_9FLAO</name>
<evidence type="ECO:0000259" key="3">
    <source>
        <dbReference type="PROSITE" id="PS50930"/>
    </source>
</evidence>
<dbReference type="InterPro" id="IPR046947">
    <property type="entry name" value="LytR-like"/>
</dbReference>
<dbReference type="SMART" id="SM00850">
    <property type="entry name" value="LytTR"/>
    <property type="match status" value="1"/>
</dbReference>
<organism evidence="4 5">
    <name type="scientific">Flavobacterium chuncheonense</name>
    <dbReference type="NCBI Taxonomy" id="2026653"/>
    <lineage>
        <taxon>Bacteria</taxon>
        <taxon>Pseudomonadati</taxon>
        <taxon>Bacteroidota</taxon>
        <taxon>Flavobacteriia</taxon>
        <taxon>Flavobacteriales</taxon>
        <taxon>Flavobacteriaceae</taxon>
        <taxon>Flavobacterium</taxon>
    </lineage>
</organism>
<dbReference type="SMART" id="SM00448">
    <property type="entry name" value="REC"/>
    <property type="match status" value="1"/>
</dbReference>
<dbReference type="InterPro" id="IPR011006">
    <property type="entry name" value="CheY-like_superfamily"/>
</dbReference>
<keyword evidence="5" id="KW-1185">Reference proteome</keyword>
<dbReference type="RefSeq" id="WP_379810716.1">
    <property type="nucleotide sequence ID" value="NZ_JBHUPC010000012.1"/>
</dbReference>
<dbReference type="CDD" id="cd17534">
    <property type="entry name" value="REC_DC-like"/>
    <property type="match status" value="1"/>
</dbReference>
<dbReference type="Pfam" id="PF00072">
    <property type="entry name" value="Response_reg"/>
    <property type="match status" value="1"/>
</dbReference>
<dbReference type="PANTHER" id="PTHR37299:SF1">
    <property type="entry name" value="STAGE 0 SPORULATION PROTEIN A HOMOLOG"/>
    <property type="match status" value="1"/>
</dbReference>
<feature type="domain" description="Response regulatory" evidence="2">
    <location>
        <begin position="7"/>
        <end position="122"/>
    </location>
</feature>
<keyword evidence="1" id="KW-0597">Phosphoprotein</keyword>
<feature type="modified residue" description="4-aspartylphosphate" evidence="1">
    <location>
        <position position="57"/>
    </location>
</feature>